<evidence type="ECO:0000313" key="2">
    <source>
        <dbReference type="EMBL" id="BDE05557.1"/>
    </source>
</evidence>
<organism evidence="2 3">
    <name type="scientific">Vulcanimicrobium alpinum</name>
    <dbReference type="NCBI Taxonomy" id="3016050"/>
    <lineage>
        <taxon>Bacteria</taxon>
        <taxon>Bacillati</taxon>
        <taxon>Vulcanimicrobiota</taxon>
        <taxon>Vulcanimicrobiia</taxon>
        <taxon>Vulcanimicrobiales</taxon>
        <taxon>Vulcanimicrobiaceae</taxon>
        <taxon>Vulcanimicrobium</taxon>
    </lineage>
</organism>
<dbReference type="RefSeq" id="WP_317996588.1">
    <property type="nucleotide sequence ID" value="NZ_AP025523.1"/>
</dbReference>
<feature type="transmembrane region" description="Helical" evidence="1">
    <location>
        <begin position="58"/>
        <end position="88"/>
    </location>
</feature>
<feature type="transmembrane region" description="Helical" evidence="1">
    <location>
        <begin position="258"/>
        <end position="279"/>
    </location>
</feature>
<keyword evidence="3" id="KW-1185">Reference proteome</keyword>
<dbReference type="Proteomes" id="UP001317532">
    <property type="component" value="Chromosome"/>
</dbReference>
<keyword evidence="1" id="KW-0472">Membrane</keyword>
<dbReference type="Pfam" id="PF12679">
    <property type="entry name" value="ABC2_membrane_2"/>
    <property type="match status" value="1"/>
</dbReference>
<gene>
    <name evidence="2" type="ORF">WPS_08330</name>
</gene>
<accession>A0AAN1XWH0</accession>
<dbReference type="AlphaFoldDB" id="A0AAN1XWH0"/>
<name>A0AAN1XWH0_UNVUL</name>
<evidence type="ECO:0000313" key="3">
    <source>
        <dbReference type="Proteomes" id="UP001317532"/>
    </source>
</evidence>
<feature type="transmembrane region" description="Helical" evidence="1">
    <location>
        <begin position="109"/>
        <end position="128"/>
    </location>
</feature>
<feature type="transmembrane region" description="Helical" evidence="1">
    <location>
        <begin position="19"/>
        <end position="38"/>
    </location>
</feature>
<feature type="transmembrane region" description="Helical" evidence="1">
    <location>
        <begin position="175"/>
        <end position="201"/>
    </location>
</feature>
<reference evidence="2 3" key="1">
    <citation type="journal article" date="2022" name="ISME Commun">
        <title>Vulcanimicrobium alpinus gen. nov. sp. nov., the first cultivated representative of the candidate phylum 'Eremiobacterota', is a metabolically versatile aerobic anoxygenic phototroph.</title>
        <authorList>
            <person name="Yabe S."/>
            <person name="Muto K."/>
            <person name="Abe K."/>
            <person name="Yokota A."/>
            <person name="Staudigel H."/>
            <person name="Tebo B.M."/>
        </authorList>
    </citation>
    <scope>NUCLEOTIDE SEQUENCE [LARGE SCALE GENOMIC DNA]</scope>
    <source>
        <strain evidence="2 3">WC8-2</strain>
    </source>
</reference>
<dbReference type="GO" id="GO:0140359">
    <property type="term" value="F:ABC-type transporter activity"/>
    <property type="evidence" value="ECO:0007669"/>
    <property type="project" value="InterPro"/>
</dbReference>
<keyword evidence="1" id="KW-0812">Transmembrane</keyword>
<keyword evidence="1" id="KW-1133">Transmembrane helix</keyword>
<dbReference type="KEGG" id="vab:WPS_08330"/>
<protein>
    <submittedName>
        <fullName evidence="2">ABC transporter permease</fullName>
    </submittedName>
</protein>
<dbReference type="GO" id="GO:0005886">
    <property type="term" value="C:plasma membrane"/>
    <property type="evidence" value="ECO:0007669"/>
    <property type="project" value="UniProtKB-SubCell"/>
</dbReference>
<sequence length="284" mass="28520">MTIVLFAGLTLRELARRKLVAAVALLTAIIVAFTAWGLHKLATTVVDGAPLGTPAVHAATAGIVILLAFLFSFVLALGAALIGAPALAEGVANGEILALLARPIRRADVVLGRWLGTLAALALYVALAGGAELGVARAITGYVPPQPLVALAYLIALSAVVSSAAIALAARLPALAAGIVAALCFGLAWIGGIVEAIGLALANRPLADAGTIVALLFPSDALWRGALYALQPAVFTAAAGTASATTANPFAVTAPPPIALVTWAAGWIVVVTAAALLLFRTRDL</sequence>
<evidence type="ECO:0000256" key="1">
    <source>
        <dbReference type="SAM" id="Phobius"/>
    </source>
</evidence>
<proteinExistence type="predicted"/>
<dbReference type="EMBL" id="AP025523">
    <property type="protein sequence ID" value="BDE05557.1"/>
    <property type="molecule type" value="Genomic_DNA"/>
</dbReference>
<feature type="transmembrane region" description="Helical" evidence="1">
    <location>
        <begin position="148"/>
        <end position="168"/>
    </location>
</feature>